<dbReference type="GO" id="GO:0032981">
    <property type="term" value="P:mitochondrial respiratory chain complex I assembly"/>
    <property type="evidence" value="ECO:0007669"/>
    <property type="project" value="TreeGrafter"/>
</dbReference>
<dbReference type="AlphaFoldDB" id="A0A8S3WRX4"/>
<evidence type="ECO:0000256" key="2">
    <source>
        <dbReference type="SAM" id="MobiDB-lite"/>
    </source>
</evidence>
<evidence type="ECO:0000313" key="4">
    <source>
        <dbReference type="Proteomes" id="UP000691718"/>
    </source>
</evidence>
<name>A0A8S3WRX4_PARAO</name>
<dbReference type="GO" id="GO:0045271">
    <property type="term" value="C:respiratory chain complex I"/>
    <property type="evidence" value="ECO:0007669"/>
    <property type="project" value="InterPro"/>
</dbReference>
<reference evidence="3" key="1">
    <citation type="submission" date="2021-04" db="EMBL/GenBank/DDBJ databases">
        <authorList>
            <person name="Tunstrom K."/>
        </authorList>
    </citation>
    <scope>NUCLEOTIDE SEQUENCE</scope>
</reference>
<gene>
    <name evidence="3" type="ORF">PAPOLLO_LOCUS9465</name>
</gene>
<dbReference type="InterPro" id="IPR007763">
    <property type="entry name" value="NDUFA12"/>
</dbReference>
<dbReference type="Proteomes" id="UP000691718">
    <property type="component" value="Unassembled WGS sequence"/>
</dbReference>
<proteinExistence type="inferred from homology"/>
<comment type="caution">
    <text evidence="3">The sequence shown here is derived from an EMBL/GenBank/DDBJ whole genome shotgun (WGS) entry which is preliminary data.</text>
</comment>
<dbReference type="OrthoDB" id="10255576at2759"/>
<accession>A0A8S3WRX4</accession>
<dbReference type="GO" id="GO:0005739">
    <property type="term" value="C:mitochondrion"/>
    <property type="evidence" value="ECO:0007669"/>
    <property type="project" value="TreeGrafter"/>
</dbReference>
<dbReference type="Pfam" id="PF05071">
    <property type="entry name" value="NDUFA12"/>
    <property type="match status" value="1"/>
</dbReference>
<keyword evidence="4" id="KW-1185">Reference proteome</keyword>
<sequence>MRKLLHGTLASTFPPCLDSVQQSTAVFPHILDARSLPLFKIIRVSVVNKMSNGEYRHVWRIVVRNFLNSLKPRQIQGNQMGKDYIGNIYYEIPADPSRGKRKPSRWYDPPKGLDFQDPLPAEWESWLRMRRKEPPTEEEIAKNLAIAQLKQENAAKIEAQRLADGGSLPAPPKRGPQSFPTYPDFHGGDLTNQYKK</sequence>
<dbReference type="PANTHER" id="PTHR32470">
    <property type="entry name" value="ADH DEHYDROGENASE [UBIQUINONE] 1 ALPHA SUBCOMPLEX ASSEMBLY FACTOR 2"/>
    <property type="match status" value="1"/>
</dbReference>
<dbReference type="PANTHER" id="PTHR32470:SF2">
    <property type="entry name" value="NADH DEHYDROGENASE [UBIQUINONE] 1 ALPHA SUBCOMPLEX ASSEMBLY FACTOR 2"/>
    <property type="match status" value="1"/>
</dbReference>
<evidence type="ECO:0000256" key="1">
    <source>
        <dbReference type="ARBA" id="ARBA00007355"/>
    </source>
</evidence>
<organism evidence="3 4">
    <name type="scientific">Parnassius apollo</name>
    <name type="common">Apollo butterfly</name>
    <name type="synonym">Papilio apollo</name>
    <dbReference type="NCBI Taxonomy" id="110799"/>
    <lineage>
        <taxon>Eukaryota</taxon>
        <taxon>Metazoa</taxon>
        <taxon>Ecdysozoa</taxon>
        <taxon>Arthropoda</taxon>
        <taxon>Hexapoda</taxon>
        <taxon>Insecta</taxon>
        <taxon>Pterygota</taxon>
        <taxon>Neoptera</taxon>
        <taxon>Endopterygota</taxon>
        <taxon>Lepidoptera</taxon>
        <taxon>Glossata</taxon>
        <taxon>Ditrysia</taxon>
        <taxon>Papilionoidea</taxon>
        <taxon>Papilionidae</taxon>
        <taxon>Parnassiinae</taxon>
        <taxon>Parnassini</taxon>
        <taxon>Parnassius</taxon>
        <taxon>Parnassius</taxon>
    </lineage>
</organism>
<dbReference type="InterPro" id="IPR052618">
    <property type="entry name" value="ComplexI_NDUFA12"/>
</dbReference>
<protein>
    <submittedName>
        <fullName evidence="3">(apollo) hypothetical protein</fullName>
    </submittedName>
</protein>
<dbReference type="EMBL" id="CAJQZP010000693">
    <property type="protein sequence ID" value="CAG4977711.1"/>
    <property type="molecule type" value="Genomic_DNA"/>
</dbReference>
<evidence type="ECO:0000313" key="3">
    <source>
        <dbReference type="EMBL" id="CAG4977711.1"/>
    </source>
</evidence>
<comment type="similarity">
    <text evidence="1">Belongs to the complex I NDUFA12 subunit family.</text>
</comment>
<feature type="region of interest" description="Disordered" evidence="2">
    <location>
        <begin position="157"/>
        <end position="196"/>
    </location>
</feature>